<dbReference type="PROSITE" id="PS00356">
    <property type="entry name" value="HTH_LACI_1"/>
    <property type="match status" value="1"/>
</dbReference>
<dbReference type="KEGG" id="poc:NCTC13071_01352"/>
<dbReference type="InterPro" id="IPR000843">
    <property type="entry name" value="HTH_LacI"/>
</dbReference>
<dbReference type="PANTHER" id="PTHR30146:SF144">
    <property type="entry name" value="LACI-FAMILY TRANSCRIPTION REGULATOR"/>
    <property type="match status" value="1"/>
</dbReference>
<name>A0A448L622_9BACT</name>
<gene>
    <name evidence="5" type="primary">galS</name>
    <name evidence="5" type="ORF">NCTC13071_01352</name>
</gene>
<evidence type="ECO:0000256" key="2">
    <source>
        <dbReference type="ARBA" id="ARBA00023125"/>
    </source>
</evidence>
<dbReference type="Gene3D" id="1.10.260.40">
    <property type="entry name" value="lambda repressor-like DNA-binding domains"/>
    <property type="match status" value="1"/>
</dbReference>
<keyword evidence="2" id="KW-0238">DNA-binding</keyword>
<accession>A0A448L622</accession>
<keyword evidence="1" id="KW-0805">Transcription regulation</keyword>
<evidence type="ECO:0000256" key="3">
    <source>
        <dbReference type="ARBA" id="ARBA00023163"/>
    </source>
</evidence>
<dbReference type="PROSITE" id="PS50932">
    <property type="entry name" value="HTH_LACI_2"/>
    <property type="match status" value="1"/>
</dbReference>
<keyword evidence="3" id="KW-0804">Transcription</keyword>
<protein>
    <submittedName>
        <fullName evidence="5">Mgl repressor and galactose ultrainduction factor</fullName>
    </submittedName>
</protein>
<dbReference type="InterPro" id="IPR010982">
    <property type="entry name" value="Lambda_DNA-bd_dom_sf"/>
</dbReference>
<feature type="domain" description="HTH lacI-type" evidence="4">
    <location>
        <begin position="5"/>
        <end position="48"/>
    </location>
</feature>
<proteinExistence type="predicted"/>
<dbReference type="SUPFAM" id="SSF47413">
    <property type="entry name" value="lambda repressor-like DNA-binding domains"/>
    <property type="match status" value="1"/>
</dbReference>
<dbReference type="GO" id="GO:0003700">
    <property type="term" value="F:DNA-binding transcription factor activity"/>
    <property type="evidence" value="ECO:0007669"/>
    <property type="project" value="TreeGrafter"/>
</dbReference>
<evidence type="ECO:0000313" key="6">
    <source>
        <dbReference type="Proteomes" id="UP000274578"/>
    </source>
</evidence>
<dbReference type="GO" id="GO:0000976">
    <property type="term" value="F:transcription cis-regulatory region binding"/>
    <property type="evidence" value="ECO:0007669"/>
    <property type="project" value="TreeGrafter"/>
</dbReference>
<dbReference type="CDD" id="cd01392">
    <property type="entry name" value="HTH_LacI"/>
    <property type="match status" value="1"/>
</dbReference>
<evidence type="ECO:0000259" key="4">
    <source>
        <dbReference type="PROSITE" id="PS50932"/>
    </source>
</evidence>
<organism evidence="5 6">
    <name type="scientific">Segatella oris</name>
    <dbReference type="NCBI Taxonomy" id="28135"/>
    <lineage>
        <taxon>Bacteria</taxon>
        <taxon>Pseudomonadati</taxon>
        <taxon>Bacteroidota</taxon>
        <taxon>Bacteroidia</taxon>
        <taxon>Bacteroidales</taxon>
        <taxon>Prevotellaceae</taxon>
        <taxon>Segatella</taxon>
    </lineage>
</organism>
<dbReference type="PANTHER" id="PTHR30146">
    <property type="entry name" value="LACI-RELATED TRANSCRIPTIONAL REPRESSOR"/>
    <property type="match status" value="1"/>
</dbReference>
<dbReference type="Proteomes" id="UP000274578">
    <property type="component" value="Chromosome 1"/>
</dbReference>
<reference evidence="5 6" key="1">
    <citation type="submission" date="2018-12" db="EMBL/GenBank/DDBJ databases">
        <authorList>
            <consortium name="Pathogen Informatics"/>
        </authorList>
    </citation>
    <scope>NUCLEOTIDE SEQUENCE [LARGE SCALE GENOMIC DNA]</scope>
    <source>
        <strain evidence="5 6">NCTC13071</strain>
    </source>
</reference>
<dbReference type="EMBL" id="LR134384">
    <property type="protein sequence ID" value="VEH15352.1"/>
    <property type="molecule type" value="Genomic_DNA"/>
</dbReference>
<dbReference type="Pfam" id="PF00356">
    <property type="entry name" value="LacI"/>
    <property type="match status" value="1"/>
</dbReference>
<evidence type="ECO:0000256" key="1">
    <source>
        <dbReference type="ARBA" id="ARBA00023015"/>
    </source>
</evidence>
<evidence type="ECO:0000313" key="5">
    <source>
        <dbReference type="EMBL" id="VEH15352.1"/>
    </source>
</evidence>
<dbReference type="SMART" id="SM00354">
    <property type="entry name" value="HTH_LACI"/>
    <property type="match status" value="1"/>
</dbReference>
<sequence>MTEKIRIKDIAERAGVSVGTVDRVLHDRPNVSAPAREKVEKALEEMNY</sequence>
<dbReference type="AlphaFoldDB" id="A0A448L622"/>